<name>X6NWA1_RETFI</name>
<dbReference type="AlphaFoldDB" id="X6NWA1"/>
<feature type="region of interest" description="Disordered" evidence="1">
    <location>
        <begin position="152"/>
        <end position="215"/>
    </location>
</feature>
<comment type="caution">
    <text evidence="2">The sequence shown here is derived from an EMBL/GenBank/DDBJ whole genome shotgun (WGS) entry which is preliminary data.</text>
</comment>
<evidence type="ECO:0000313" key="3">
    <source>
        <dbReference type="Proteomes" id="UP000023152"/>
    </source>
</evidence>
<protein>
    <submittedName>
        <fullName evidence="2">Uncharacterized protein</fullName>
    </submittedName>
</protein>
<keyword evidence="3" id="KW-1185">Reference proteome</keyword>
<evidence type="ECO:0000256" key="1">
    <source>
        <dbReference type="SAM" id="MobiDB-lite"/>
    </source>
</evidence>
<sequence>MFYSNLFGSEEKVTICPTFSTHKKKVEKERNWNDLSMHMYICVRVFFFLREKQFRINIRSINCVKIMDSQLTIEFINRSKEVKSKKFVGFPGKNYLVRSHDLIDSLLLKSDINSNDEDNASIETPMPSTTTTTAIATATATATAIATTIANKPSETMSDSHPNGATTRQSSKLSVSNDNDGGPTTTATTMTTGTQASPATKPVPLSLPSNSVSSLNSSRTAVQSSLSLLCFSLQVIITTYSDKQ</sequence>
<accession>X6NWA1</accession>
<feature type="compositionally biased region" description="Polar residues" evidence="1">
    <location>
        <begin position="152"/>
        <end position="179"/>
    </location>
</feature>
<evidence type="ECO:0000313" key="2">
    <source>
        <dbReference type="EMBL" id="ETO30266.1"/>
    </source>
</evidence>
<reference evidence="2 3" key="1">
    <citation type="journal article" date="2013" name="Curr. Biol.">
        <title>The Genome of the Foraminiferan Reticulomyxa filosa.</title>
        <authorList>
            <person name="Glockner G."/>
            <person name="Hulsmann N."/>
            <person name="Schleicher M."/>
            <person name="Noegel A.A."/>
            <person name="Eichinger L."/>
            <person name="Gallinger C."/>
            <person name="Pawlowski J."/>
            <person name="Sierra R."/>
            <person name="Euteneuer U."/>
            <person name="Pillet L."/>
            <person name="Moustafa A."/>
            <person name="Platzer M."/>
            <person name="Groth M."/>
            <person name="Szafranski K."/>
            <person name="Schliwa M."/>
        </authorList>
    </citation>
    <scope>NUCLEOTIDE SEQUENCE [LARGE SCALE GENOMIC DNA]</scope>
</reference>
<organism evidence="2 3">
    <name type="scientific">Reticulomyxa filosa</name>
    <dbReference type="NCBI Taxonomy" id="46433"/>
    <lineage>
        <taxon>Eukaryota</taxon>
        <taxon>Sar</taxon>
        <taxon>Rhizaria</taxon>
        <taxon>Retaria</taxon>
        <taxon>Foraminifera</taxon>
        <taxon>Monothalamids</taxon>
        <taxon>Reticulomyxidae</taxon>
        <taxon>Reticulomyxa</taxon>
    </lineage>
</organism>
<dbReference type="Proteomes" id="UP000023152">
    <property type="component" value="Unassembled WGS sequence"/>
</dbReference>
<gene>
    <name evidence="2" type="ORF">RFI_06855</name>
</gene>
<proteinExistence type="predicted"/>
<dbReference type="EMBL" id="ASPP01005582">
    <property type="protein sequence ID" value="ETO30266.1"/>
    <property type="molecule type" value="Genomic_DNA"/>
</dbReference>
<feature type="compositionally biased region" description="Low complexity" evidence="1">
    <location>
        <begin position="181"/>
        <end position="215"/>
    </location>
</feature>